<dbReference type="PANTHER" id="PTHR33054:SF9">
    <property type="entry name" value="CCHC-TYPE DOMAIN-CONTAINING PROTEIN"/>
    <property type="match status" value="1"/>
</dbReference>
<evidence type="ECO:0000313" key="4">
    <source>
        <dbReference type="Proteomes" id="UP001174677"/>
    </source>
</evidence>
<feature type="coiled-coil region" evidence="1">
    <location>
        <begin position="169"/>
        <end position="203"/>
    </location>
</feature>
<accession>A0ABQ9N1E6</accession>
<feature type="compositionally biased region" description="Basic residues" evidence="2">
    <location>
        <begin position="63"/>
        <end position="74"/>
    </location>
</feature>
<sequence length="285" mass="33172">MQKEKLTGKRILGDFCEQIGLPPITFPYKRKVKGGRKIGKGKKKIYNTKRYYKKEKGESSNRKTPKKKTKSSKKKKTESEIVCYKRGKPGHCANRCRVKQQTQALSIDENLKESLIKIFLNDSEPEDLEVNAIDYTSEESSSESNKQSECDGNCDYYKSLSTLNGLCTLTKEENLILGLIDKIEDQEERRNKLKEYLTLYRDKSLLEKKIEENKNTYDLKEIMENIKAAKMLREPTIKELRQEINSVKTKLHHLKERVVLLEVKNESPLIAEQEEEEEDKVKDNT</sequence>
<dbReference type="Proteomes" id="UP001174677">
    <property type="component" value="Chromosome 3"/>
</dbReference>
<organism evidence="3 4">
    <name type="scientific">Hevea brasiliensis</name>
    <name type="common">Para rubber tree</name>
    <name type="synonym">Siphonia brasiliensis</name>
    <dbReference type="NCBI Taxonomy" id="3981"/>
    <lineage>
        <taxon>Eukaryota</taxon>
        <taxon>Viridiplantae</taxon>
        <taxon>Streptophyta</taxon>
        <taxon>Embryophyta</taxon>
        <taxon>Tracheophyta</taxon>
        <taxon>Spermatophyta</taxon>
        <taxon>Magnoliopsida</taxon>
        <taxon>eudicotyledons</taxon>
        <taxon>Gunneridae</taxon>
        <taxon>Pentapetalae</taxon>
        <taxon>rosids</taxon>
        <taxon>fabids</taxon>
        <taxon>Malpighiales</taxon>
        <taxon>Euphorbiaceae</taxon>
        <taxon>Crotonoideae</taxon>
        <taxon>Micrandreae</taxon>
        <taxon>Hevea</taxon>
    </lineage>
</organism>
<evidence type="ECO:0008006" key="5">
    <source>
        <dbReference type="Google" id="ProtNLM"/>
    </source>
</evidence>
<gene>
    <name evidence="3" type="ORF">P3X46_004698</name>
</gene>
<keyword evidence="4" id="KW-1185">Reference proteome</keyword>
<proteinExistence type="predicted"/>
<feature type="region of interest" description="Disordered" evidence="2">
    <location>
        <begin position="32"/>
        <end position="74"/>
    </location>
</feature>
<dbReference type="PANTHER" id="PTHR33054">
    <property type="entry name" value="CCHC-TYPE DOMAIN-CONTAINING PROTEIN"/>
    <property type="match status" value="1"/>
</dbReference>
<feature type="compositionally biased region" description="Basic residues" evidence="2">
    <location>
        <begin position="32"/>
        <end position="53"/>
    </location>
</feature>
<evidence type="ECO:0000256" key="1">
    <source>
        <dbReference type="SAM" id="Coils"/>
    </source>
</evidence>
<evidence type="ECO:0000313" key="3">
    <source>
        <dbReference type="EMBL" id="KAJ9185020.1"/>
    </source>
</evidence>
<name>A0ABQ9N1E6_HEVBR</name>
<keyword evidence="1" id="KW-0175">Coiled coil</keyword>
<reference evidence="3" key="1">
    <citation type="journal article" date="2023" name="Plant Biotechnol. J.">
        <title>Chromosome-level wild Hevea brasiliensis genome provides new tools for genomic-assisted breeding and valuable loci to elevate rubber yield.</title>
        <authorList>
            <person name="Cheng H."/>
            <person name="Song X."/>
            <person name="Hu Y."/>
            <person name="Wu T."/>
            <person name="Yang Q."/>
            <person name="An Z."/>
            <person name="Feng S."/>
            <person name="Deng Z."/>
            <person name="Wu W."/>
            <person name="Zeng X."/>
            <person name="Tu M."/>
            <person name="Wang X."/>
            <person name="Huang H."/>
        </authorList>
    </citation>
    <scope>NUCLEOTIDE SEQUENCE</scope>
    <source>
        <strain evidence="3">MT/VB/25A 57/8</strain>
    </source>
</reference>
<dbReference type="EMBL" id="JARPOI010000003">
    <property type="protein sequence ID" value="KAJ9185020.1"/>
    <property type="molecule type" value="Genomic_DNA"/>
</dbReference>
<evidence type="ECO:0000256" key="2">
    <source>
        <dbReference type="SAM" id="MobiDB-lite"/>
    </source>
</evidence>
<protein>
    <recommendedName>
        <fullName evidence="5">CCHC-type domain-containing protein</fullName>
    </recommendedName>
</protein>
<comment type="caution">
    <text evidence="3">The sequence shown here is derived from an EMBL/GenBank/DDBJ whole genome shotgun (WGS) entry which is preliminary data.</text>
</comment>